<organism evidence="1 2">
    <name type="scientific">Paucidesulfovibrio gracilis DSM 16080</name>
    <dbReference type="NCBI Taxonomy" id="1121449"/>
    <lineage>
        <taxon>Bacteria</taxon>
        <taxon>Pseudomonadati</taxon>
        <taxon>Thermodesulfobacteriota</taxon>
        <taxon>Desulfovibrionia</taxon>
        <taxon>Desulfovibrionales</taxon>
        <taxon>Desulfovibrionaceae</taxon>
        <taxon>Paucidesulfovibrio</taxon>
    </lineage>
</organism>
<accession>A0A1T4XSV0</accession>
<keyword evidence="2" id="KW-1185">Reference proteome</keyword>
<dbReference type="Pfam" id="PF02348">
    <property type="entry name" value="CTP_transf_3"/>
    <property type="match status" value="1"/>
</dbReference>
<dbReference type="Proteomes" id="UP000190027">
    <property type="component" value="Unassembled WGS sequence"/>
</dbReference>
<dbReference type="STRING" id="1121449.SAMN02745704_02387"/>
<dbReference type="InterPro" id="IPR029044">
    <property type="entry name" value="Nucleotide-diphossugar_trans"/>
</dbReference>
<evidence type="ECO:0000313" key="2">
    <source>
        <dbReference type="Proteomes" id="UP000190027"/>
    </source>
</evidence>
<evidence type="ECO:0000313" key="1">
    <source>
        <dbReference type="EMBL" id="SKA92131.1"/>
    </source>
</evidence>
<dbReference type="AlphaFoldDB" id="A0A1T4XSV0"/>
<dbReference type="RefSeq" id="WP_078717932.1">
    <property type="nucleotide sequence ID" value="NZ_FUYC01000015.1"/>
</dbReference>
<dbReference type="InterPro" id="IPR003329">
    <property type="entry name" value="Cytidylyl_trans"/>
</dbReference>
<proteinExistence type="predicted"/>
<sequence length="271" mass="29898">MSERTAKGKKSQVLPGGVVAVIQARMGSTRLPGKVLKSVADRPLLGYLLERVRLSRVDDLIVATTENAEDDAVAAFCAQEGVTVYRGSEQDVLDRFYQAVRPTTCQYVMRLTGDNPLLDPGVCDRVLSEMAASSCDFVGLGPSFAEGLDCCVFRRTVLEEAWKEASLPSEREHVTLFIHNHPERYDIRRLKNDSDDSAIRITVDESRDFEVVQKIITELYSDGSIPTFQEIKAFLSETGLHALNGEIPRNEGLTKSLRAEADTAGSGKDSR</sequence>
<name>A0A1T4XSV0_9BACT</name>
<dbReference type="GO" id="GO:0005829">
    <property type="term" value="C:cytosol"/>
    <property type="evidence" value="ECO:0007669"/>
    <property type="project" value="TreeGrafter"/>
</dbReference>
<dbReference type="PANTHER" id="PTHR42866:SF1">
    <property type="entry name" value="SPORE COAT POLYSACCHARIDE BIOSYNTHESIS PROTEIN SPSF"/>
    <property type="match status" value="1"/>
</dbReference>
<dbReference type="PANTHER" id="PTHR42866">
    <property type="entry name" value="3-DEOXY-MANNO-OCTULOSONATE CYTIDYLYLTRANSFERASE"/>
    <property type="match status" value="1"/>
</dbReference>
<reference evidence="1 2" key="1">
    <citation type="submission" date="2017-02" db="EMBL/GenBank/DDBJ databases">
        <authorList>
            <person name="Peterson S.W."/>
        </authorList>
    </citation>
    <scope>NUCLEOTIDE SEQUENCE [LARGE SCALE GENOMIC DNA]</scope>
    <source>
        <strain evidence="1 2">DSM 16080</strain>
    </source>
</reference>
<dbReference type="SUPFAM" id="SSF53448">
    <property type="entry name" value="Nucleotide-diphospho-sugar transferases"/>
    <property type="match status" value="1"/>
</dbReference>
<dbReference type="Gene3D" id="3.90.550.10">
    <property type="entry name" value="Spore Coat Polysaccharide Biosynthesis Protein SpsA, Chain A"/>
    <property type="match status" value="1"/>
</dbReference>
<protein>
    <submittedName>
        <fullName evidence="1">Spore coat polysaccharide biosynthesis protein SpsF</fullName>
    </submittedName>
</protein>
<dbReference type="EMBL" id="FUYC01000015">
    <property type="protein sequence ID" value="SKA92131.1"/>
    <property type="molecule type" value="Genomic_DNA"/>
</dbReference>
<gene>
    <name evidence="1" type="ORF">SAMN02745704_02387</name>
</gene>
<dbReference type="CDD" id="cd02518">
    <property type="entry name" value="GT2_SpsF"/>
    <property type="match status" value="1"/>
</dbReference>
<dbReference type="OrthoDB" id="9801052at2"/>